<evidence type="ECO:0000313" key="2">
    <source>
        <dbReference type="Proteomes" id="UP000007013"/>
    </source>
</evidence>
<evidence type="ECO:0000313" key="1">
    <source>
        <dbReference type="EMBL" id="ACB75780.1"/>
    </source>
</evidence>
<name>B1ZSZ1_OPITP</name>
<dbReference type="Proteomes" id="UP000007013">
    <property type="component" value="Chromosome"/>
</dbReference>
<protein>
    <recommendedName>
        <fullName evidence="3">STAS domain-containing protein</fullName>
    </recommendedName>
</protein>
<dbReference type="EMBL" id="CP001032">
    <property type="protein sequence ID" value="ACB75780.1"/>
    <property type="molecule type" value="Genomic_DNA"/>
</dbReference>
<proteinExistence type="predicted"/>
<dbReference type="OrthoDB" id="199274at2"/>
<dbReference type="HOGENOM" id="CLU_2059007_0_0_0"/>
<gene>
    <name evidence="1" type="ordered locus">Oter_2498</name>
</gene>
<dbReference type="STRING" id="452637.Oter_2498"/>
<sequence>MKADRARNVLRIVYRDNVRPPHTLAQLEFVPRELAKMRNGFTLVTDLSELDAMDLDCCTHVTRVMDLALAAGIGRVIRIIPNPRKDIGFNLLSLVHYHGKVPTITCKTRAEAAAELARR</sequence>
<accession>B1ZSZ1</accession>
<dbReference type="KEGG" id="ote:Oter_2498"/>
<dbReference type="RefSeq" id="WP_012375315.1">
    <property type="nucleotide sequence ID" value="NC_010571.1"/>
</dbReference>
<evidence type="ECO:0008006" key="3">
    <source>
        <dbReference type="Google" id="ProtNLM"/>
    </source>
</evidence>
<reference evidence="1 2" key="1">
    <citation type="journal article" date="2011" name="J. Bacteriol.">
        <title>Genome sequence of the verrucomicrobium Opitutus terrae PB90-1, an abundant inhabitant of rice paddy soil ecosystems.</title>
        <authorList>
            <person name="van Passel M.W."/>
            <person name="Kant R."/>
            <person name="Palva A."/>
            <person name="Copeland A."/>
            <person name="Lucas S."/>
            <person name="Lapidus A."/>
            <person name="Glavina del Rio T."/>
            <person name="Pitluck S."/>
            <person name="Goltsman E."/>
            <person name="Clum A."/>
            <person name="Sun H."/>
            <person name="Schmutz J."/>
            <person name="Larimer F.W."/>
            <person name="Land M.L."/>
            <person name="Hauser L."/>
            <person name="Kyrpides N."/>
            <person name="Mikhailova N."/>
            <person name="Richardson P.P."/>
            <person name="Janssen P.H."/>
            <person name="de Vos W.M."/>
            <person name="Smidt H."/>
        </authorList>
    </citation>
    <scope>NUCLEOTIDE SEQUENCE [LARGE SCALE GENOMIC DNA]</scope>
    <source>
        <strain evidence="2">DSM 11246 / JCM 15787 / PB90-1</strain>
    </source>
</reference>
<keyword evidence="2" id="KW-1185">Reference proteome</keyword>
<organism evidence="1 2">
    <name type="scientific">Opitutus terrae (strain DSM 11246 / JCM 15787 / PB90-1)</name>
    <dbReference type="NCBI Taxonomy" id="452637"/>
    <lineage>
        <taxon>Bacteria</taxon>
        <taxon>Pseudomonadati</taxon>
        <taxon>Verrucomicrobiota</taxon>
        <taxon>Opitutia</taxon>
        <taxon>Opitutales</taxon>
        <taxon>Opitutaceae</taxon>
        <taxon>Opitutus</taxon>
    </lineage>
</organism>
<dbReference type="AlphaFoldDB" id="B1ZSZ1"/>